<gene>
    <name evidence="3" type="ORF">BUFA31_09960</name>
</gene>
<dbReference type="InterPro" id="IPR010235">
    <property type="entry name" value="HepT"/>
</dbReference>
<dbReference type="RefSeq" id="WP_188886746.1">
    <property type="nucleotide sequence ID" value="NZ_BLYJ01000009.1"/>
</dbReference>
<dbReference type="Gene3D" id="1.20.120.330">
    <property type="entry name" value="Nucleotidyltransferases domain 2"/>
    <property type="match status" value="1"/>
</dbReference>
<dbReference type="InterPro" id="IPR041633">
    <property type="entry name" value="Polbeta"/>
</dbReference>
<feature type="coiled-coil region" evidence="1">
    <location>
        <begin position="91"/>
        <end position="118"/>
    </location>
</feature>
<feature type="domain" description="Polymerase beta nucleotidyltransferase" evidence="2">
    <location>
        <begin position="6"/>
        <end position="93"/>
    </location>
</feature>
<evidence type="ECO:0000259" key="2">
    <source>
        <dbReference type="Pfam" id="PF18765"/>
    </source>
</evidence>
<proteinExistence type="predicted"/>
<sequence>MDKTIEQVKQLAHRYGVPKLVLFGSRARGDHHARSDYDFAVWGCTPQQRTLFSDAVENDLDSLYSVDLVFVSEHTDAALLQNIKKDGICLLDRYNTKFENLTNAVERLREGVQAYQENPAKIIRDGVIQRFEFTCELAWETTREFLLDQGFTELNSPKATMRKAFSYGLIDDEQAWIALLNARNQTSHIYDDATAQEIYSQIESEFVSLFDNLIEQLKRG</sequence>
<keyword evidence="4" id="KW-1185">Reference proteome</keyword>
<evidence type="ECO:0000256" key="1">
    <source>
        <dbReference type="SAM" id="Coils"/>
    </source>
</evidence>
<comment type="caution">
    <text evidence="3">The sequence shown here is derived from an EMBL/GenBank/DDBJ whole genome shotgun (WGS) entry which is preliminary data.</text>
</comment>
<dbReference type="EMBL" id="BLYJ01000009">
    <property type="protein sequence ID" value="GFO87832.1"/>
    <property type="molecule type" value="Genomic_DNA"/>
</dbReference>
<dbReference type="Pfam" id="PF18765">
    <property type="entry name" value="Polbeta"/>
    <property type="match status" value="1"/>
</dbReference>
<dbReference type="InterPro" id="IPR043519">
    <property type="entry name" value="NT_sf"/>
</dbReference>
<dbReference type="Proteomes" id="UP000620147">
    <property type="component" value="Unassembled WGS sequence"/>
</dbReference>
<protein>
    <recommendedName>
        <fullName evidence="2">Polymerase beta nucleotidyltransferase domain-containing protein</fullName>
    </recommendedName>
</protein>
<dbReference type="CDD" id="cd05403">
    <property type="entry name" value="NT_KNTase_like"/>
    <property type="match status" value="1"/>
</dbReference>
<dbReference type="SUPFAM" id="SSF81301">
    <property type="entry name" value="Nucleotidyltransferase"/>
    <property type="match status" value="1"/>
</dbReference>
<dbReference type="PANTHER" id="PTHR33933:SF1">
    <property type="entry name" value="PROTEIN ADENYLYLTRANSFERASE MNTA-RELATED"/>
    <property type="match status" value="1"/>
</dbReference>
<dbReference type="InterPro" id="IPR052548">
    <property type="entry name" value="Type_VII_TA_antitoxin"/>
</dbReference>
<dbReference type="NCBIfam" id="TIGR01987">
    <property type="entry name" value="HI0074"/>
    <property type="match status" value="1"/>
</dbReference>
<dbReference type="SUPFAM" id="SSF81593">
    <property type="entry name" value="Nucleotidyltransferase substrate binding subunit/domain"/>
    <property type="match status" value="1"/>
</dbReference>
<dbReference type="Gene3D" id="3.30.460.10">
    <property type="entry name" value="Beta Polymerase, domain 2"/>
    <property type="match status" value="1"/>
</dbReference>
<name>A0ABQ1DYP8_9FIRM</name>
<evidence type="ECO:0000313" key="3">
    <source>
        <dbReference type="EMBL" id="GFO87832.1"/>
    </source>
</evidence>
<keyword evidence="1" id="KW-0175">Coiled coil</keyword>
<dbReference type="PANTHER" id="PTHR33933">
    <property type="entry name" value="NUCLEOTIDYLTRANSFERASE"/>
    <property type="match status" value="1"/>
</dbReference>
<reference evidence="3 4" key="1">
    <citation type="submission" date="2020-06" db="EMBL/GenBank/DDBJ databases">
        <title>Characterization of fructooligosaccharide metabolism and fructooligosaccharide-degrading enzymes in human commensal butyrate producers.</title>
        <authorList>
            <person name="Tanno H."/>
            <person name="Fujii T."/>
            <person name="Hirano K."/>
            <person name="Maeno S."/>
            <person name="Tonozuka T."/>
            <person name="Sakamoto M."/>
            <person name="Ohkuma M."/>
            <person name="Tochio T."/>
            <person name="Endo A."/>
        </authorList>
    </citation>
    <scope>NUCLEOTIDE SEQUENCE [LARGE SCALE GENOMIC DNA]</scope>
    <source>
        <strain evidence="3 4">JCM 31056</strain>
    </source>
</reference>
<organism evidence="3 4">
    <name type="scientific">Butyricicoccus faecihominis</name>
    <dbReference type="NCBI Taxonomy" id="1712515"/>
    <lineage>
        <taxon>Bacteria</taxon>
        <taxon>Bacillati</taxon>
        <taxon>Bacillota</taxon>
        <taxon>Clostridia</taxon>
        <taxon>Eubacteriales</taxon>
        <taxon>Butyricicoccaceae</taxon>
        <taxon>Butyricicoccus</taxon>
    </lineage>
</organism>
<dbReference type="Pfam" id="PF08780">
    <property type="entry name" value="NTase_sub_bind"/>
    <property type="match status" value="1"/>
</dbReference>
<accession>A0ABQ1DYP8</accession>
<evidence type="ECO:0000313" key="4">
    <source>
        <dbReference type="Proteomes" id="UP000620147"/>
    </source>
</evidence>